<evidence type="ECO:0000256" key="6">
    <source>
        <dbReference type="ARBA" id="ARBA00023077"/>
    </source>
</evidence>
<comment type="caution">
    <text evidence="15">The sequence shown here is derived from an EMBL/GenBank/DDBJ whole genome shotgun (WGS) entry which is preliminary data.</text>
</comment>
<dbReference type="GO" id="GO:0009279">
    <property type="term" value="C:cell outer membrane"/>
    <property type="evidence" value="ECO:0007669"/>
    <property type="project" value="UniProtKB-SubCell"/>
</dbReference>
<dbReference type="InterPro" id="IPR012910">
    <property type="entry name" value="Plug_dom"/>
</dbReference>
<feature type="signal peptide" evidence="12">
    <location>
        <begin position="1"/>
        <end position="22"/>
    </location>
</feature>
<feature type="chain" id="PRO_5041279356" evidence="12">
    <location>
        <begin position="23"/>
        <end position="677"/>
    </location>
</feature>
<feature type="short sequence motif" description="TonB C-terminal box" evidence="10">
    <location>
        <begin position="660"/>
        <end position="677"/>
    </location>
</feature>
<keyword evidence="6 11" id="KW-0798">TonB box</keyword>
<dbReference type="NCBIfam" id="NF038289">
    <property type="entry name" value="Zn_piracy_ZnuD"/>
    <property type="match status" value="1"/>
</dbReference>
<organism evidence="15 16">
    <name type="scientific">Acinetobacter johnsonii</name>
    <dbReference type="NCBI Taxonomy" id="40214"/>
    <lineage>
        <taxon>Bacteria</taxon>
        <taxon>Pseudomonadati</taxon>
        <taxon>Pseudomonadota</taxon>
        <taxon>Gammaproteobacteria</taxon>
        <taxon>Moraxellales</taxon>
        <taxon>Moraxellaceae</taxon>
        <taxon>Acinetobacter</taxon>
    </lineage>
</organism>
<evidence type="ECO:0000256" key="5">
    <source>
        <dbReference type="ARBA" id="ARBA00022729"/>
    </source>
</evidence>
<dbReference type="EMBL" id="JAOCCL010000010">
    <property type="protein sequence ID" value="MDH0825948.1"/>
    <property type="molecule type" value="Genomic_DNA"/>
</dbReference>
<keyword evidence="5 12" id="KW-0732">Signal</keyword>
<evidence type="ECO:0000256" key="11">
    <source>
        <dbReference type="RuleBase" id="RU003357"/>
    </source>
</evidence>
<dbReference type="InterPro" id="IPR039426">
    <property type="entry name" value="TonB-dep_rcpt-like"/>
</dbReference>
<keyword evidence="8 9" id="KW-0998">Cell outer membrane</keyword>
<dbReference type="InterPro" id="IPR000531">
    <property type="entry name" value="Beta-barrel_TonB"/>
</dbReference>
<keyword evidence="7 9" id="KW-0472">Membrane</keyword>
<dbReference type="PROSITE" id="PS01156">
    <property type="entry name" value="TONB_DEPENDENT_REC_2"/>
    <property type="match status" value="1"/>
</dbReference>
<name>A0AA42M905_ACIJO</name>
<dbReference type="SUPFAM" id="SSF56935">
    <property type="entry name" value="Porins"/>
    <property type="match status" value="1"/>
</dbReference>
<comment type="similarity">
    <text evidence="9 11">Belongs to the TonB-dependent receptor family.</text>
</comment>
<dbReference type="InterPro" id="IPR049843">
    <property type="entry name" value="ZnuD"/>
</dbReference>
<accession>A0AA42M905</accession>
<evidence type="ECO:0000256" key="9">
    <source>
        <dbReference type="PROSITE-ProRule" id="PRU01360"/>
    </source>
</evidence>
<dbReference type="PANTHER" id="PTHR30069:SF40">
    <property type="entry name" value="TONB-DEPENDENT RECEPTOR NMB0964-RELATED"/>
    <property type="match status" value="1"/>
</dbReference>
<dbReference type="Pfam" id="PF00593">
    <property type="entry name" value="TonB_dep_Rec_b-barrel"/>
    <property type="match status" value="1"/>
</dbReference>
<keyword evidence="3 9" id="KW-1134">Transmembrane beta strand</keyword>
<keyword evidence="4 9" id="KW-0812">Transmembrane</keyword>
<dbReference type="PANTHER" id="PTHR30069">
    <property type="entry name" value="TONB-DEPENDENT OUTER MEMBRANE RECEPTOR"/>
    <property type="match status" value="1"/>
</dbReference>
<evidence type="ECO:0000256" key="3">
    <source>
        <dbReference type="ARBA" id="ARBA00022452"/>
    </source>
</evidence>
<reference evidence="15" key="1">
    <citation type="submission" date="2022-09" db="EMBL/GenBank/DDBJ databases">
        <title>Intensive care unit water sources are persistently colonized with multi-drug resistant bacteria and are the site of extensive horizontal gene transfer of antibiotic resistance genes.</title>
        <authorList>
            <person name="Diorio-Toth L."/>
        </authorList>
    </citation>
    <scope>NUCLEOTIDE SEQUENCE</scope>
    <source>
        <strain evidence="15">GD03885</strain>
    </source>
</reference>
<evidence type="ECO:0000256" key="12">
    <source>
        <dbReference type="SAM" id="SignalP"/>
    </source>
</evidence>
<dbReference type="InterPro" id="IPR010917">
    <property type="entry name" value="TonB_rcpt_CS"/>
</dbReference>
<evidence type="ECO:0000313" key="16">
    <source>
        <dbReference type="Proteomes" id="UP001160116"/>
    </source>
</evidence>
<dbReference type="Gene3D" id="2.170.130.10">
    <property type="entry name" value="TonB-dependent receptor, plug domain"/>
    <property type="match status" value="1"/>
</dbReference>
<sequence>MSFHKNLITLSILAVVTPAVFADDTTTQQLETLTSQAHPLVQTAADFAVADQVIEQKSLKERAPTIGDALADELGVYSNQYGSGSSRPVIRGQDGPRVKVLQHASETADVSSLSPDHAVTVDPILAKQIEIIRGPSTLLYSAGTVGGLVNVTDQKIPTSMPEKGLEGTAGLRYNSGSDEKLASAGATVALGSQFALRVEGSKREANDYIAPNYFHEHEGELEKERRVGNTFAKGETVSVGGSWIGERGFAGIAYTNRQDQYGLPGHSHEYESCTVSGNLLIGCGEEDYGDEHETGPWVDLKSERYDFRTEILNPLAGFEKLRAHASYTDYQHDEIEGDSVATTFKSKGYDARLEMVHQPIADWEGVVGVQYNQQKLDITGEESILEPAKTQKWSVFGLEHKQWNDFHFELGARVDHQTIDIESNRKDYDDYAVSYSSAVNWMFAPNYKLSLVGSHQERLPLAQELYADGKHLATNTYERGNENLDVEKSNNLELGFHYDTDKIDYHVHVYHNWYDNYIYAQTAYRYENFRLVDYTQDKARFYGTEAEASYTLNDVYKMSVFGDYVRGKIDNENAPRVPAGRLGTKVNANFSDTWSGTAEYYHVFEQDRIASYETETEGYNMVNLGLAYNGQYMQGNDYRVYFKANNLLDETVYSHTSFLSTIPQVGRNFTVGLDFSF</sequence>
<evidence type="ECO:0000256" key="10">
    <source>
        <dbReference type="PROSITE-ProRule" id="PRU10144"/>
    </source>
</evidence>
<dbReference type="InterPro" id="IPR037066">
    <property type="entry name" value="Plug_dom_sf"/>
</dbReference>
<dbReference type="GO" id="GO:0015344">
    <property type="term" value="F:siderophore uptake transmembrane transporter activity"/>
    <property type="evidence" value="ECO:0007669"/>
    <property type="project" value="TreeGrafter"/>
</dbReference>
<gene>
    <name evidence="15" type="primary">znuD</name>
    <name evidence="15" type="ORF">N5C97_05470</name>
</gene>
<dbReference type="Pfam" id="PF07715">
    <property type="entry name" value="Plug"/>
    <property type="match status" value="1"/>
</dbReference>
<feature type="domain" description="TonB-dependent receptor plug" evidence="14">
    <location>
        <begin position="46"/>
        <end position="147"/>
    </location>
</feature>
<evidence type="ECO:0000256" key="4">
    <source>
        <dbReference type="ARBA" id="ARBA00022692"/>
    </source>
</evidence>
<dbReference type="GO" id="GO:0044718">
    <property type="term" value="P:siderophore transmembrane transport"/>
    <property type="evidence" value="ECO:0007669"/>
    <property type="project" value="TreeGrafter"/>
</dbReference>
<dbReference type="Proteomes" id="UP001160116">
    <property type="component" value="Unassembled WGS sequence"/>
</dbReference>
<evidence type="ECO:0000256" key="2">
    <source>
        <dbReference type="ARBA" id="ARBA00022448"/>
    </source>
</evidence>
<evidence type="ECO:0000256" key="1">
    <source>
        <dbReference type="ARBA" id="ARBA00004571"/>
    </source>
</evidence>
<evidence type="ECO:0000256" key="7">
    <source>
        <dbReference type="ARBA" id="ARBA00023136"/>
    </source>
</evidence>
<dbReference type="AlphaFoldDB" id="A0AA42M905"/>
<evidence type="ECO:0000259" key="14">
    <source>
        <dbReference type="Pfam" id="PF07715"/>
    </source>
</evidence>
<evidence type="ECO:0000256" key="8">
    <source>
        <dbReference type="ARBA" id="ARBA00023237"/>
    </source>
</evidence>
<dbReference type="Gene3D" id="2.40.170.20">
    <property type="entry name" value="TonB-dependent receptor, beta-barrel domain"/>
    <property type="match status" value="1"/>
</dbReference>
<keyword evidence="2 9" id="KW-0813">Transport</keyword>
<comment type="subcellular location">
    <subcellularLocation>
        <location evidence="1 9">Cell outer membrane</location>
        <topology evidence="1 9">Multi-pass membrane protein</topology>
    </subcellularLocation>
</comment>
<keyword evidence="15" id="KW-0675">Receptor</keyword>
<evidence type="ECO:0000313" key="15">
    <source>
        <dbReference type="EMBL" id="MDH0825948.1"/>
    </source>
</evidence>
<dbReference type="InterPro" id="IPR036942">
    <property type="entry name" value="Beta-barrel_TonB_sf"/>
</dbReference>
<evidence type="ECO:0000259" key="13">
    <source>
        <dbReference type="Pfam" id="PF00593"/>
    </source>
</evidence>
<dbReference type="RefSeq" id="WP_114392706.1">
    <property type="nucleotide sequence ID" value="NZ_CP031011.1"/>
</dbReference>
<feature type="domain" description="TonB-dependent receptor-like beta-barrel" evidence="13">
    <location>
        <begin position="300"/>
        <end position="647"/>
    </location>
</feature>
<dbReference type="PROSITE" id="PS52016">
    <property type="entry name" value="TONB_DEPENDENT_REC_3"/>
    <property type="match status" value="1"/>
</dbReference>
<protein>
    <submittedName>
        <fullName evidence="15">Zinc piracy TonB-dependent receptor ZnuD</fullName>
    </submittedName>
</protein>
<proteinExistence type="inferred from homology"/>